<name>A0AA35QVX2_GEOBA</name>
<reference evidence="1" key="1">
    <citation type="submission" date="2023-03" db="EMBL/GenBank/DDBJ databases">
        <authorList>
            <person name="Steffen K."/>
            <person name="Cardenas P."/>
        </authorList>
    </citation>
    <scope>NUCLEOTIDE SEQUENCE</scope>
</reference>
<dbReference type="Proteomes" id="UP001174909">
    <property type="component" value="Unassembled WGS sequence"/>
</dbReference>
<keyword evidence="2" id="KW-1185">Reference proteome</keyword>
<evidence type="ECO:0000313" key="1">
    <source>
        <dbReference type="EMBL" id="CAI7992893.1"/>
    </source>
</evidence>
<proteinExistence type="predicted"/>
<accession>A0AA35QVX2</accession>
<sequence length="61" mass="6364">ALLAHECLPPAAKKPRAGGARLTIQLTFGNTDRMAAFKERMEALKSALAPAGALTSIEAES</sequence>
<dbReference type="EMBL" id="CASHTH010000167">
    <property type="protein sequence ID" value="CAI7992893.1"/>
    <property type="molecule type" value="Genomic_DNA"/>
</dbReference>
<organism evidence="1 2">
    <name type="scientific">Geodia barretti</name>
    <name type="common">Barrett's horny sponge</name>
    <dbReference type="NCBI Taxonomy" id="519541"/>
    <lineage>
        <taxon>Eukaryota</taxon>
        <taxon>Metazoa</taxon>
        <taxon>Porifera</taxon>
        <taxon>Demospongiae</taxon>
        <taxon>Heteroscleromorpha</taxon>
        <taxon>Tetractinellida</taxon>
        <taxon>Astrophorina</taxon>
        <taxon>Geodiidae</taxon>
        <taxon>Geodia</taxon>
    </lineage>
</organism>
<gene>
    <name evidence="1" type="ORF">GBAR_LOCUS1146</name>
</gene>
<protein>
    <submittedName>
        <fullName evidence="1">Uncharacterized protein</fullName>
    </submittedName>
</protein>
<dbReference type="AlphaFoldDB" id="A0AA35QVX2"/>
<comment type="caution">
    <text evidence="1">The sequence shown here is derived from an EMBL/GenBank/DDBJ whole genome shotgun (WGS) entry which is preliminary data.</text>
</comment>
<feature type="non-terminal residue" evidence="1">
    <location>
        <position position="1"/>
    </location>
</feature>
<evidence type="ECO:0000313" key="2">
    <source>
        <dbReference type="Proteomes" id="UP001174909"/>
    </source>
</evidence>